<dbReference type="InterPro" id="IPR023753">
    <property type="entry name" value="FAD/NAD-binding_dom"/>
</dbReference>
<organism evidence="5 6">
    <name type="scientific">Aminithiophilus ramosus</name>
    <dbReference type="NCBI Taxonomy" id="3029084"/>
    <lineage>
        <taxon>Bacteria</taxon>
        <taxon>Thermotogati</taxon>
        <taxon>Synergistota</taxon>
        <taxon>Synergistia</taxon>
        <taxon>Synergistales</taxon>
        <taxon>Aminithiophilaceae</taxon>
        <taxon>Aminithiophilus</taxon>
    </lineage>
</organism>
<dbReference type="InterPro" id="IPR036188">
    <property type="entry name" value="FAD/NAD-bd_sf"/>
</dbReference>
<sequence>MAPTLKKKVLIVGGGPGGRVSYMVLRNMGFDDAAIVVNEEPTIICSLPYAVGRKLVPEGPEQVVVDMARADRLPPDMMKDVLFGEAVRLDLENHSALIEGGEEPLEVTFEKLILAPGAVPWIPPVPGVLGEGSADGGTWVWYGRELIRRDRLAPNVYSLRGAADARALDAFAEKAKRAVVVGTGAIGLELVEALVDRGLTVTVLEALPHVTSALDGEMAAHLEERLVSRGVTVATGALLAEVTPRGVVLGDGTTIEADGVLFATGVRPNAELARAAGLVVGRGIVVDEAMRTSHPDVFAVGDGAEIIDGPTGKAVLPLIGTLAMRQALVAVSQILGRPMTLPPATPWGVSETLGLHWASVGWTEEAASGIGLPVVGLTLPYNTREPYMALNRKGFWKLVVARGDEAKGITPGQIVGFQAIMEDKSPLFLAERFLDIVTRRETVMDLLNHYFIHSPAHNDVNDPYLQLVFMAQRMFQNP</sequence>
<name>A0A9Q7EWD8_9BACT</name>
<dbReference type="SUPFAM" id="SSF51905">
    <property type="entry name" value="FAD/NAD(P)-binding domain"/>
    <property type="match status" value="1"/>
</dbReference>
<dbReference type="SUPFAM" id="SSF55424">
    <property type="entry name" value="FAD/NAD-linked reductases, dimerisation (C-terminal) domain"/>
    <property type="match status" value="1"/>
</dbReference>
<gene>
    <name evidence="5" type="ORF">KAR29_04550</name>
</gene>
<dbReference type="Gene3D" id="3.30.390.30">
    <property type="match status" value="1"/>
</dbReference>
<dbReference type="Gene3D" id="3.50.50.60">
    <property type="entry name" value="FAD/NAD(P)-binding domain"/>
    <property type="match status" value="2"/>
</dbReference>
<accession>A0A9Q7EWD8</accession>
<keyword evidence="3" id="KW-0274">FAD</keyword>
<evidence type="ECO:0000313" key="5">
    <source>
        <dbReference type="EMBL" id="QTX33173.1"/>
    </source>
</evidence>
<dbReference type="EMBL" id="CP072943">
    <property type="protein sequence ID" value="QTX33173.1"/>
    <property type="molecule type" value="Genomic_DNA"/>
</dbReference>
<dbReference type="PRINTS" id="PR00411">
    <property type="entry name" value="PNDRDTASEI"/>
</dbReference>
<dbReference type="PRINTS" id="PR00368">
    <property type="entry name" value="FADPNR"/>
</dbReference>
<dbReference type="PANTHER" id="PTHR43429">
    <property type="entry name" value="PYRIDINE NUCLEOTIDE-DISULFIDE OXIDOREDUCTASE DOMAIN-CONTAINING"/>
    <property type="match status" value="1"/>
</dbReference>
<evidence type="ECO:0000256" key="1">
    <source>
        <dbReference type="ARBA" id="ARBA00001974"/>
    </source>
</evidence>
<protein>
    <submittedName>
        <fullName evidence="5">FAD-dependent oxidoreductase</fullName>
    </submittedName>
</protein>
<dbReference type="KEGG" id="aram:KAR29_04550"/>
<dbReference type="PANTHER" id="PTHR43429:SF3">
    <property type="entry name" value="NITRITE REDUCTASE [NAD(P)H]"/>
    <property type="match status" value="1"/>
</dbReference>
<evidence type="ECO:0000256" key="3">
    <source>
        <dbReference type="ARBA" id="ARBA00022827"/>
    </source>
</evidence>
<keyword evidence="2" id="KW-0285">Flavoprotein</keyword>
<dbReference type="InterPro" id="IPR016156">
    <property type="entry name" value="FAD/NAD-linked_Rdtase_dimer_sf"/>
</dbReference>
<proteinExistence type="predicted"/>
<dbReference type="Pfam" id="PF07992">
    <property type="entry name" value="Pyr_redox_2"/>
    <property type="match status" value="1"/>
</dbReference>
<dbReference type="Proteomes" id="UP000671879">
    <property type="component" value="Chromosome"/>
</dbReference>
<comment type="cofactor">
    <cofactor evidence="1">
        <name>FAD</name>
        <dbReference type="ChEBI" id="CHEBI:57692"/>
    </cofactor>
</comment>
<feature type="domain" description="FAD/NAD(P)-binding" evidence="4">
    <location>
        <begin position="7"/>
        <end position="313"/>
    </location>
</feature>
<evidence type="ECO:0000256" key="2">
    <source>
        <dbReference type="ARBA" id="ARBA00022630"/>
    </source>
</evidence>
<reference evidence="6" key="1">
    <citation type="submission" date="2021-04" db="EMBL/GenBank/DDBJ databases">
        <title>A novel Synergistetes isolate from a pyrite-forming mixed culture.</title>
        <authorList>
            <person name="Bunk B."/>
            <person name="Sproer C."/>
            <person name="Spring S."/>
            <person name="Pester M."/>
        </authorList>
    </citation>
    <scope>NUCLEOTIDE SEQUENCE [LARGE SCALE GENOMIC DNA]</scope>
    <source>
        <strain evidence="6">J.5.4.2-T.3.5.2</strain>
    </source>
</reference>
<dbReference type="RefSeq" id="WP_274374450.1">
    <property type="nucleotide sequence ID" value="NZ_CP072943.1"/>
</dbReference>
<dbReference type="AlphaFoldDB" id="A0A9Q7EWD8"/>
<keyword evidence="6" id="KW-1185">Reference proteome</keyword>
<dbReference type="GO" id="GO:0016491">
    <property type="term" value="F:oxidoreductase activity"/>
    <property type="evidence" value="ECO:0007669"/>
    <property type="project" value="InterPro"/>
</dbReference>
<evidence type="ECO:0000313" key="6">
    <source>
        <dbReference type="Proteomes" id="UP000671879"/>
    </source>
</evidence>
<evidence type="ECO:0000259" key="4">
    <source>
        <dbReference type="Pfam" id="PF07992"/>
    </source>
</evidence>
<dbReference type="InterPro" id="IPR050260">
    <property type="entry name" value="FAD-bd_OxRdtase"/>
</dbReference>